<dbReference type="PROSITE" id="PS00726">
    <property type="entry name" value="AP_NUCLEASE_F1_1"/>
    <property type="match status" value="1"/>
</dbReference>
<dbReference type="GO" id="GO:0003906">
    <property type="term" value="F:DNA-(apurinic or apyrimidinic site) endonuclease activity"/>
    <property type="evidence" value="ECO:0007669"/>
    <property type="project" value="TreeGrafter"/>
</dbReference>
<dbReference type="GO" id="GO:0006284">
    <property type="term" value="P:base-excision repair"/>
    <property type="evidence" value="ECO:0007669"/>
    <property type="project" value="TreeGrafter"/>
</dbReference>
<feature type="binding site" evidence="5">
    <location>
        <position position="10"/>
    </location>
    <ligand>
        <name>Mg(2+)</name>
        <dbReference type="ChEBI" id="CHEBI:18420"/>
        <label>1</label>
    </ligand>
</feature>
<keyword evidence="9" id="KW-1185">Reference proteome</keyword>
<dbReference type="GO" id="GO:0005634">
    <property type="term" value="C:nucleus"/>
    <property type="evidence" value="ECO:0007669"/>
    <property type="project" value="TreeGrafter"/>
</dbReference>
<evidence type="ECO:0000256" key="3">
    <source>
        <dbReference type="ARBA" id="ARBA00022801"/>
    </source>
</evidence>
<evidence type="ECO:0000256" key="4">
    <source>
        <dbReference type="ARBA" id="ARBA00022842"/>
    </source>
</evidence>
<dbReference type="Pfam" id="PF03372">
    <property type="entry name" value="Exo_endo_phos"/>
    <property type="match status" value="1"/>
</dbReference>
<dbReference type="InterPro" id="IPR020847">
    <property type="entry name" value="AP_endonuclease_F1_BS"/>
</dbReference>
<evidence type="ECO:0000256" key="2">
    <source>
        <dbReference type="ARBA" id="ARBA00022723"/>
    </source>
</evidence>
<organism evidence="8 9">
    <name type="scientific">Ceratopteris richardii</name>
    <name type="common">Triangle waterfern</name>
    <dbReference type="NCBI Taxonomy" id="49495"/>
    <lineage>
        <taxon>Eukaryota</taxon>
        <taxon>Viridiplantae</taxon>
        <taxon>Streptophyta</taxon>
        <taxon>Embryophyta</taxon>
        <taxon>Tracheophyta</taxon>
        <taxon>Polypodiopsida</taxon>
        <taxon>Polypodiidae</taxon>
        <taxon>Polypodiales</taxon>
        <taxon>Pteridineae</taxon>
        <taxon>Pteridaceae</taxon>
        <taxon>Parkerioideae</taxon>
        <taxon>Ceratopteris</taxon>
    </lineage>
</organism>
<dbReference type="OrthoDB" id="1939039at2759"/>
<dbReference type="GO" id="GO:0008311">
    <property type="term" value="F:double-stranded DNA 3'-5' DNA exonuclease activity"/>
    <property type="evidence" value="ECO:0007669"/>
    <property type="project" value="TreeGrafter"/>
</dbReference>
<comment type="caution">
    <text evidence="8">The sequence shown here is derived from an EMBL/GenBank/DDBJ whole genome shotgun (WGS) entry which is preliminary data.</text>
</comment>
<feature type="binding site" evidence="5">
    <location>
        <position position="143"/>
    </location>
    <ligand>
        <name>Mg(2+)</name>
        <dbReference type="ChEBI" id="CHEBI:18420"/>
        <label>1</label>
    </ligand>
</feature>
<dbReference type="Proteomes" id="UP000825935">
    <property type="component" value="Chromosome 20"/>
</dbReference>
<evidence type="ECO:0000256" key="1">
    <source>
        <dbReference type="ARBA" id="ARBA00007092"/>
    </source>
</evidence>
<evidence type="ECO:0000313" key="8">
    <source>
        <dbReference type="EMBL" id="KAH7332461.1"/>
    </source>
</evidence>
<dbReference type="InterPro" id="IPR005135">
    <property type="entry name" value="Endo/exonuclease/phosphatase"/>
</dbReference>
<feature type="binding site" evidence="5">
    <location>
        <position position="141"/>
    </location>
    <ligand>
        <name>Mg(2+)</name>
        <dbReference type="ChEBI" id="CHEBI:18420"/>
        <label>1</label>
    </ligand>
</feature>
<dbReference type="InterPro" id="IPR036691">
    <property type="entry name" value="Endo/exonu/phosph_ase_sf"/>
</dbReference>
<protein>
    <recommendedName>
        <fullName evidence="7">Endonuclease/exonuclease/phosphatase domain-containing protein</fullName>
    </recommendedName>
</protein>
<accession>A0A8T2SJ21</accession>
<comment type="similarity">
    <text evidence="1">Belongs to the DNA repair enzymes AP/ExoA family.</text>
</comment>
<feature type="domain" description="Endonuclease/exonuclease/phosphatase" evidence="7">
    <location>
        <begin position="8"/>
        <end position="144"/>
    </location>
</feature>
<dbReference type="PANTHER" id="PTHR22748">
    <property type="entry name" value="AP ENDONUCLEASE"/>
    <property type="match status" value="1"/>
</dbReference>
<dbReference type="GO" id="GO:0003677">
    <property type="term" value="F:DNA binding"/>
    <property type="evidence" value="ECO:0007669"/>
    <property type="project" value="InterPro"/>
</dbReference>
<keyword evidence="5" id="KW-0464">Manganese</keyword>
<feature type="site" description="Transition state stabilizer" evidence="6">
    <location>
        <position position="143"/>
    </location>
</feature>
<evidence type="ECO:0000259" key="7">
    <source>
        <dbReference type="Pfam" id="PF03372"/>
    </source>
</evidence>
<sequence length="237" mass="26538">MSKLSIISLNIKGLTDPVRPKMVNRWLHSLHRLPDILCLQEVKIGGTPLEFNLNLVSNCFKWFFTNHQDGTGGAVIGIAKTLAHTISGISSGITNQGCKISMGNPYNLSVISVYASNNSLVRKFCWEELSHNQGHVILIGDFNMVTSIKDRWECKGNILNGTEKHAWNDLCSMYDLSDISKNSETIYKLKPCTSPGFDGLPNEFFMMLCDFLTPCILLVWEEASSKGFPLPHQHRGY</sequence>
<comment type="cofactor">
    <cofactor evidence="5">
        <name>Mg(2+)</name>
        <dbReference type="ChEBI" id="CHEBI:18420"/>
    </cofactor>
    <cofactor evidence="5">
        <name>Mn(2+)</name>
        <dbReference type="ChEBI" id="CHEBI:29035"/>
    </cofactor>
    <text evidence="5">Probably binds two magnesium or manganese ions per subunit.</text>
</comment>
<evidence type="ECO:0000313" key="9">
    <source>
        <dbReference type="Proteomes" id="UP000825935"/>
    </source>
</evidence>
<keyword evidence="4 5" id="KW-0460">Magnesium</keyword>
<dbReference type="PANTHER" id="PTHR22748:SF4">
    <property type="entry name" value="DNA-(APURINIC OR APYRIMIDINIC SITE) ENDONUCLEASE 2"/>
    <property type="match status" value="1"/>
</dbReference>
<evidence type="ECO:0000256" key="6">
    <source>
        <dbReference type="PIRSR" id="PIRSR604808-3"/>
    </source>
</evidence>
<dbReference type="Gene3D" id="3.60.10.10">
    <property type="entry name" value="Endonuclease/exonuclease/phosphatase"/>
    <property type="match status" value="1"/>
</dbReference>
<dbReference type="AlphaFoldDB" id="A0A8T2SJ21"/>
<dbReference type="SUPFAM" id="SSF56219">
    <property type="entry name" value="DNase I-like"/>
    <property type="match status" value="1"/>
</dbReference>
<name>A0A8T2SJ21_CERRI</name>
<keyword evidence="3" id="KW-0378">Hydrolase</keyword>
<dbReference type="GO" id="GO:0008081">
    <property type="term" value="F:phosphoric diester hydrolase activity"/>
    <property type="evidence" value="ECO:0007669"/>
    <property type="project" value="TreeGrafter"/>
</dbReference>
<gene>
    <name evidence="8" type="ORF">KP509_20G088500</name>
</gene>
<dbReference type="InterPro" id="IPR004808">
    <property type="entry name" value="AP_endonuc_1"/>
</dbReference>
<proteinExistence type="inferred from homology"/>
<keyword evidence="2 5" id="KW-0479">Metal-binding</keyword>
<reference evidence="8" key="1">
    <citation type="submission" date="2021-08" db="EMBL/GenBank/DDBJ databases">
        <title>WGS assembly of Ceratopteris richardii.</title>
        <authorList>
            <person name="Marchant D.B."/>
            <person name="Chen G."/>
            <person name="Jenkins J."/>
            <person name="Shu S."/>
            <person name="Leebens-Mack J."/>
            <person name="Grimwood J."/>
            <person name="Schmutz J."/>
            <person name="Soltis P."/>
            <person name="Soltis D."/>
            <person name="Chen Z.-H."/>
        </authorList>
    </citation>
    <scope>NUCLEOTIDE SEQUENCE</scope>
    <source>
        <strain evidence="8">Whitten #5841</strain>
        <tissue evidence="8">Leaf</tissue>
    </source>
</reference>
<dbReference type="GO" id="GO:0046872">
    <property type="term" value="F:metal ion binding"/>
    <property type="evidence" value="ECO:0007669"/>
    <property type="project" value="UniProtKB-KW"/>
</dbReference>
<feature type="binding site" evidence="5">
    <location>
        <position position="41"/>
    </location>
    <ligand>
        <name>Mg(2+)</name>
        <dbReference type="ChEBI" id="CHEBI:18420"/>
        <label>1</label>
    </ligand>
</feature>
<dbReference type="EMBL" id="CM035425">
    <property type="protein sequence ID" value="KAH7332461.1"/>
    <property type="molecule type" value="Genomic_DNA"/>
</dbReference>
<evidence type="ECO:0000256" key="5">
    <source>
        <dbReference type="PIRSR" id="PIRSR604808-2"/>
    </source>
</evidence>